<keyword evidence="4" id="KW-0808">Transferase</keyword>
<evidence type="ECO:0000256" key="4">
    <source>
        <dbReference type="ARBA" id="ARBA00022679"/>
    </source>
</evidence>
<dbReference type="Gene3D" id="3.30.565.10">
    <property type="entry name" value="Histidine kinase-like ATPase, C-terminal domain"/>
    <property type="match status" value="1"/>
</dbReference>
<dbReference type="InterPro" id="IPR011990">
    <property type="entry name" value="TPR-like_helical_dom_sf"/>
</dbReference>
<dbReference type="Pfam" id="PF02518">
    <property type="entry name" value="HATPase_c"/>
    <property type="match status" value="1"/>
</dbReference>
<comment type="catalytic activity">
    <reaction evidence="1">
        <text>ATP + protein L-histidine = ADP + protein N-phospho-L-histidine.</text>
        <dbReference type="EC" id="2.7.13.3"/>
    </reaction>
</comment>
<feature type="domain" description="Histidine kinase" evidence="7">
    <location>
        <begin position="414"/>
        <end position="626"/>
    </location>
</feature>
<reference evidence="8" key="1">
    <citation type="submission" date="2024-06" db="EMBL/GenBank/DDBJ databases">
        <title>Draft Genome Sequence of Deinococcus sonorensis Type Strain KR-87, a Biofilm Producing Representative of the Genus Deinococcus.</title>
        <authorList>
            <person name="Boren L.S."/>
            <person name="Grosso R.A."/>
            <person name="Hugenberg-Cox A.N."/>
            <person name="Hill J.T.E."/>
            <person name="Albert C.M."/>
            <person name="Tuohy J.M."/>
        </authorList>
    </citation>
    <scope>NUCLEOTIDE SEQUENCE</scope>
    <source>
        <strain evidence="8">KR-87</strain>
        <plasmid evidence="8">pDson02</plasmid>
    </source>
</reference>
<dbReference type="InterPro" id="IPR003594">
    <property type="entry name" value="HATPase_dom"/>
</dbReference>
<dbReference type="InterPro" id="IPR004358">
    <property type="entry name" value="Sig_transdc_His_kin-like_C"/>
</dbReference>
<dbReference type="EMBL" id="CP158300">
    <property type="protein sequence ID" value="XBV87382.1"/>
    <property type="molecule type" value="Genomic_DNA"/>
</dbReference>
<dbReference type="FunFam" id="3.30.565.10:FF:000006">
    <property type="entry name" value="Sensor histidine kinase WalK"/>
    <property type="match status" value="1"/>
</dbReference>
<dbReference type="SMART" id="SM00387">
    <property type="entry name" value="HATPase_c"/>
    <property type="match status" value="1"/>
</dbReference>
<dbReference type="RefSeq" id="WP_350245532.1">
    <property type="nucleotide sequence ID" value="NZ_CP158300.1"/>
</dbReference>
<dbReference type="SMART" id="SM00388">
    <property type="entry name" value="HisKA"/>
    <property type="match status" value="1"/>
</dbReference>
<dbReference type="PROSITE" id="PS50109">
    <property type="entry name" value="HIS_KIN"/>
    <property type="match status" value="1"/>
</dbReference>
<geneLocation type="plasmid" evidence="8">
    <name>pDson02</name>
</geneLocation>
<protein>
    <recommendedName>
        <fullName evidence="2">histidine kinase</fullName>
        <ecNumber evidence="2">2.7.13.3</ecNumber>
    </recommendedName>
</protein>
<evidence type="ECO:0000259" key="7">
    <source>
        <dbReference type="PROSITE" id="PS50109"/>
    </source>
</evidence>
<evidence type="ECO:0000256" key="2">
    <source>
        <dbReference type="ARBA" id="ARBA00012438"/>
    </source>
</evidence>
<dbReference type="AlphaFoldDB" id="A0AAU7UFX9"/>
<evidence type="ECO:0000256" key="3">
    <source>
        <dbReference type="ARBA" id="ARBA00022553"/>
    </source>
</evidence>
<dbReference type="SUPFAM" id="SSF55874">
    <property type="entry name" value="ATPase domain of HSP90 chaperone/DNA topoisomerase II/histidine kinase"/>
    <property type="match status" value="1"/>
</dbReference>
<gene>
    <name evidence="8" type="ORF">ABOD76_20235</name>
</gene>
<dbReference type="PANTHER" id="PTHR42878">
    <property type="entry name" value="TWO-COMPONENT HISTIDINE KINASE"/>
    <property type="match status" value="1"/>
</dbReference>
<dbReference type="SUPFAM" id="SSF47384">
    <property type="entry name" value="Homodimeric domain of signal transducing histidine kinase"/>
    <property type="match status" value="1"/>
</dbReference>
<sequence>MTDASPLSFPDALPDQLRIDELLAQASVLEAQDGAQALDLLQQAHALAAQIQDPTRAGRGLLQCATLEWRRSAYGAARQHAAEALALFRQTGDRAQEAWALRLLGNIHGVQSEYGPASEFLQAAATLSRATGNAACLASCLNNLGIIANDLGDYAAALEHLFGALQTYAPGDQHIPSTLNNIASLHRKLGQHERALEVQQQTLALAGDRDGEAHPLMATFQHNLAETLQKLGRHAEALPLLDTALQRTQATGDRLTAMMVYDSLGQSHHALGHDEQARQQYDLGLALAAEVKQPLAEVRLRMHCAALQPSGQLEALEQALTLAEATGLKAEQLEVHDLLVTLHREAGAFGPALQHSERARQLERELFNAAQDRRAQALQIQYELDRTRELAQAQQALNEQLKQANEELDAFSYSISHDLRAPVRHIAGFATLLRRALGPDASPTALRHLGVIEGAAERLNTLIDVLLSFARQARQPLQRRAVDLGQLVGELRAELAPDTQGRVVRWEVGALPEVQADPTLLRQVLMNLLSNALKYSQPRAEAVITVWAELGEHGWVISVQDNGVGFDPKYRERLFGVFQRLHPASEFEGVGIGLANVQRIVQRHGGQVWAESQLGQGATFRFSLPA</sequence>
<organism evidence="8">
    <name type="scientific">Deinococcus sonorensis KR-87</name>
    <dbReference type="NCBI Taxonomy" id="694439"/>
    <lineage>
        <taxon>Bacteria</taxon>
        <taxon>Thermotogati</taxon>
        <taxon>Deinococcota</taxon>
        <taxon>Deinococci</taxon>
        <taxon>Deinococcales</taxon>
        <taxon>Deinococcaceae</taxon>
        <taxon>Deinococcus</taxon>
    </lineage>
</organism>
<dbReference type="SMART" id="SM00028">
    <property type="entry name" value="TPR"/>
    <property type="match status" value="5"/>
</dbReference>
<evidence type="ECO:0000256" key="5">
    <source>
        <dbReference type="ARBA" id="ARBA00022777"/>
    </source>
</evidence>
<dbReference type="InterPro" id="IPR036097">
    <property type="entry name" value="HisK_dim/P_sf"/>
</dbReference>
<dbReference type="InterPro" id="IPR050351">
    <property type="entry name" value="BphY/WalK/GraS-like"/>
</dbReference>
<keyword evidence="3" id="KW-0597">Phosphoprotein</keyword>
<dbReference type="GO" id="GO:0000156">
    <property type="term" value="F:phosphorelay response regulator activity"/>
    <property type="evidence" value="ECO:0007669"/>
    <property type="project" value="TreeGrafter"/>
</dbReference>
<evidence type="ECO:0000256" key="6">
    <source>
        <dbReference type="SAM" id="Coils"/>
    </source>
</evidence>
<dbReference type="GO" id="GO:0000155">
    <property type="term" value="F:phosphorelay sensor kinase activity"/>
    <property type="evidence" value="ECO:0007669"/>
    <property type="project" value="InterPro"/>
</dbReference>
<dbReference type="GO" id="GO:0007234">
    <property type="term" value="P:osmosensory signaling via phosphorelay pathway"/>
    <property type="evidence" value="ECO:0007669"/>
    <property type="project" value="TreeGrafter"/>
</dbReference>
<dbReference type="InterPro" id="IPR019734">
    <property type="entry name" value="TPR_rpt"/>
</dbReference>
<keyword evidence="5" id="KW-0418">Kinase</keyword>
<dbReference type="SUPFAM" id="SSF48452">
    <property type="entry name" value="TPR-like"/>
    <property type="match status" value="2"/>
</dbReference>
<dbReference type="Gene3D" id="1.25.40.10">
    <property type="entry name" value="Tetratricopeptide repeat domain"/>
    <property type="match status" value="2"/>
</dbReference>
<dbReference type="InterPro" id="IPR005467">
    <property type="entry name" value="His_kinase_dom"/>
</dbReference>
<evidence type="ECO:0000256" key="1">
    <source>
        <dbReference type="ARBA" id="ARBA00000085"/>
    </source>
</evidence>
<dbReference type="Pfam" id="PF00512">
    <property type="entry name" value="HisKA"/>
    <property type="match status" value="1"/>
</dbReference>
<dbReference type="Pfam" id="PF13424">
    <property type="entry name" value="TPR_12"/>
    <property type="match status" value="2"/>
</dbReference>
<dbReference type="CDD" id="cd00082">
    <property type="entry name" value="HisKA"/>
    <property type="match status" value="1"/>
</dbReference>
<dbReference type="PANTHER" id="PTHR42878:SF15">
    <property type="entry name" value="BACTERIOPHYTOCHROME"/>
    <property type="match status" value="1"/>
</dbReference>
<proteinExistence type="predicted"/>
<dbReference type="EC" id="2.7.13.3" evidence="2"/>
<dbReference type="Gene3D" id="1.10.287.130">
    <property type="match status" value="1"/>
</dbReference>
<dbReference type="GO" id="GO:0030295">
    <property type="term" value="F:protein kinase activator activity"/>
    <property type="evidence" value="ECO:0007669"/>
    <property type="project" value="TreeGrafter"/>
</dbReference>
<dbReference type="PRINTS" id="PR00344">
    <property type="entry name" value="BCTRLSENSOR"/>
</dbReference>
<dbReference type="InterPro" id="IPR003661">
    <property type="entry name" value="HisK_dim/P_dom"/>
</dbReference>
<dbReference type="KEGG" id="dsc:ABOD76_20235"/>
<feature type="coiled-coil region" evidence="6">
    <location>
        <begin position="384"/>
        <end position="414"/>
    </location>
</feature>
<keyword evidence="6" id="KW-0175">Coiled coil</keyword>
<evidence type="ECO:0000313" key="8">
    <source>
        <dbReference type="EMBL" id="XBV87382.1"/>
    </source>
</evidence>
<name>A0AAU7UFX9_9DEIO</name>
<accession>A0AAU7UFX9</accession>
<keyword evidence="8" id="KW-0614">Plasmid</keyword>
<dbReference type="InterPro" id="IPR036890">
    <property type="entry name" value="HATPase_C_sf"/>
</dbReference>